<keyword evidence="1" id="KW-1133">Transmembrane helix</keyword>
<accession>A0A414NYK4</accession>
<keyword evidence="1" id="KW-0472">Membrane</keyword>
<gene>
    <name evidence="2" type="ORF">DW674_02195</name>
</gene>
<dbReference type="EMBL" id="QRHE01000002">
    <property type="protein sequence ID" value="RHF52747.1"/>
    <property type="molecule type" value="Genomic_DNA"/>
</dbReference>
<sequence length="513" mass="59105">MEMTWLRHLAYAFMPAVTLLWGEALRARFLYRGARRAVRLLVAALLAWQSVRLMKYMLEPVPDAGDGLINAFWYLYYIFRAALPVALLWIAHVADRDAVARRMPPHLLALLLLNLVLAAAILTNDWHEQVFSFPQEREGGEWEEKLEWGAYAYWVIWFLEVFAALAILWVKAGLQKIWRPQMVLPVALCGLFLAYSIFYNFLPLVRIDVTFTTTGFFLLLLELCLQTGLMPSNDEHESFFREASPGLMLLDEKGRASLVSKAVPGGEAERKDYRISKMKVPGGGTLVWYEDMHLLRERQRFLAQANRALARRRRYLEREAPKRRERAAQMMQDRLREEVESLLKGLRPYFREFREEILKTEGEAQKHAVYKLNLLATYTKKRCVLFLKSEESGRIALDDFEMASSEICSALRAFRLHAAIDWKMPDEMPAQTALLAFDALTTFLAEAARSRAVEDIYVTMAEARVTFLVEQQGAWLARWQALWHEGHAASQIAVKDLGYAVSVDCSLTEEVKR</sequence>
<feature type="transmembrane region" description="Helical" evidence="1">
    <location>
        <begin position="6"/>
        <end position="25"/>
    </location>
</feature>
<feature type="transmembrane region" description="Helical" evidence="1">
    <location>
        <begin position="37"/>
        <end position="54"/>
    </location>
</feature>
<organism evidence="2 3">
    <name type="scientific">Mitsuokella multacida</name>
    <dbReference type="NCBI Taxonomy" id="52226"/>
    <lineage>
        <taxon>Bacteria</taxon>
        <taxon>Bacillati</taxon>
        <taxon>Bacillota</taxon>
        <taxon>Negativicutes</taxon>
        <taxon>Selenomonadales</taxon>
        <taxon>Selenomonadaceae</taxon>
        <taxon>Mitsuokella</taxon>
    </lineage>
</organism>
<feature type="transmembrane region" description="Helical" evidence="1">
    <location>
        <begin position="74"/>
        <end position="94"/>
    </location>
</feature>
<dbReference type="Proteomes" id="UP000283442">
    <property type="component" value="Unassembled WGS sequence"/>
</dbReference>
<keyword evidence="1" id="KW-0812">Transmembrane</keyword>
<evidence type="ECO:0000313" key="3">
    <source>
        <dbReference type="Proteomes" id="UP000283442"/>
    </source>
</evidence>
<dbReference type="RefSeq" id="WP_118174921.1">
    <property type="nucleotide sequence ID" value="NZ_QRHE01000002.1"/>
</dbReference>
<name>A0A414NYK4_9FIRM</name>
<comment type="caution">
    <text evidence="2">The sequence shown here is derived from an EMBL/GenBank/DDBJ whole genome shotgun (WGS) entry which is preliminary data.</text>
</comment>
<feature type="transmembrane region" description="Helical" evidence="1">
    <location>
        <begin position="106"/>
        <end position="123"/>
    </location>
</feature>
<dbReference type="AlphaFoldDB" id="A0A414NYK4"/>
<evidence type="ECO:0000256" key="1">
    <source>
        <dbReference type="SAM" id="Phobius"/>
    </source>
</evidence>
<protein>
    <recommendedName>
        <fullName evidence="4">Histidine kinase N-terminal 7TM region domain-containing protein</fullName>
    </recommendedName>
</protein>
<dbReference type="OrthoDB" id="3196489at2"/>
<evidence type="ECO:0008006" key="4">
    <source>
        <dbReference type="Google" id="ProtNLM"/>
    </source>
</evidence>
<feature type="transmembrane region" description="Helical" evidence="1">
    <location>
        <begin position="182"/>
        <end position="201"/>
    </location>
</feature>
<proteinExistence type="predicted"/>
<feature type="transmembrane region" description="Helical" evidence="1">
    <location>
        <begin position="151"/>
        <end position="170"/>
    </location>
</feature>
<evidence type="ECO:0000313" key="2">
    <source>
        <dbReference type="EMBL" id="RHF52747.1"/>
    </source>
</evidence>
<reference evidence="2 3" key="1">
    <citation type="submission" date="2018-08" db="EMBL/GenBank/DDBJ databases">
        <title>A genome reference for cultivated species of the human gut microbiota.</title>
        <authorList>
            <person name="Zou Y."/>
            <person name="Xue W."/>
            <person name="Luo G."/>
        </authorList>
    </citation>
    <scope>NUCLEOTIDE SEQUENCE [LARGE SCALE GENOMIC DNA]</scope>
    <source>
        <strain evidence="2 3">AM25-21AC</strain>
    </source>
</reference>